<name>A0A0F9SA07_9ZZZZ</name>
<comment type="caution">
    <text evidence="1">The sequence shown here is derived from an EMBL/GenBank/DDBJ whole genome shotgun (WGS) entry which is preliminary data.</text>
</comment>
<gene>
    <name evidence="1" type="ORF">LCGC14_0478740</name>
</gene>
<dbReference type="EMBL" id="LAZR01000517">
    <property type="protein sequence ID" value="KKN65735.1"/>
    <property type="molecule type" value="Genomic_DNA"/>
</dbReference>
<reference evidence="1" key="1">
    <citation type="journal article" date="2015" name="Nature">
        <title>Complex archaea that bridge the gap between prokaryotes and eukaryotes.</title>
        <authorList>
            <person name="Spang A."/>
            <person name="Saw J.H."/>
            <person name="Jorgensen S.L."/>
            <person name="Zaremba-Niedzwiedzka K."/>
            <person name="Martijn J."/>
            <person name="Lind A.E."/>
            <person name="van Eijk R."/>
            <person name="Schleper C."/>
            <person name="Guy L."/>
            <person name="Ettema T.J."/>
        </authorList>
    </citation>
    <scope>NUCLEOTIDE SEQUENCE</scope>
</reference>
<organism evidence="1">
    <name type="scientific">marine sediment metagenome</name>
    <dbReference type="NCBI Taxonomy" id="412755"/>
    <lineage>
        <taxon>unclassified sequences</taxon>
        <taxon>metagenomes</taxon>
        <taxon>ecological metagenomes</taxon>
    </lineage>
</organism>
<accession>A0A0F9SA07</accession>
<sequence length="200" mass="22894">MVLILHMHVMRKVEELGKKFQLKLAIMKNSSFFSATPEEIAAEEAEKKEREDAERNKNKKIWDIVSAWFADLGSEGASGSGLMDDYYDDIMSYDRKFSMRDIGISGFWKLDLGCWLNLSARVDMETGEITAENLRAGFKGRDIPEMMKYRIESATGMPLKYHAPTKAWVYDAQINGRMKEGDKRMASMAKTIISQDKKEL</sequence>
<proteinExistence type="predicted"/>
<evidence type="ECO:0000313" key="1">
    <source>
        <dbReference type="EMBL" id="KKN65735.1"/>
    </source>
</evidence>
<dbReference type="AlphaFoldDB" id="A0A0F9SA07"/>
<protein>
    <submittedName>
        <fullName evidence="1">Uncharacterized protein</fullName>
    </submittedName>
</protein>